<comment type="caution">
    <text evidence="3">The sequence shown here is derived from an EMBL/GenBank/DDBJ whole genome shotgun (WGS) entry which is preliminary data.</text>
</comment>
<dbReference type="SUPFAM" id="SSF53474">
    <property type="entry name" value="alpha/beta-Hydrolases"/>
    <property type="match status" value="1"/>
</dbReference>
<sequence length="324" mass="35647">MPDNKFLVPAALQTTEANPFLEIKQTLNGMVDRCVPDPTVPPNADPNGTSSVLTKDLPLNPNHNTWLRLFLPRQAGKASPATKLPLIVYLHGGGFVFSHANSIIYDVLCKGIVTGVGAIVVSVEYRLAPKHRLPAAYEDAIEGLKWVRNSQDDWVRDYADLSNCYICGTSAGGNLAYQAGLMATDLQPLKIKGMILHHPYFSGTQRTESEKKMAKDVLLPLHSIDKMFDLCLPIGADHDHEYCNPTANGGSKYIDRVKSLGWRILVTGMHGDPLVDKDMEFANMLEEKGVHVVKFFSDGYHAMELFDPSTAPPLFAAIKEFIAA</sequence>
<feature type="domain" description="Alpha/beta hydrolase fold-3" evidence="2">
    <location>
        <begin position="87"/>
        <end position="302"/>
    </location>
</feature>
<gene>
    <name evidence="3" type="ORF">ILEXP_LOCUS6235</name>
</gene>
<keyword evidence="4" id="KW-1185">Reference proteome</keyword>
<dbReference type="AlphaFoldDB" id="A0ABC8R7H2"/>
<dbReference type="PANTHER" id="PTHR23024">
    <property type="entry name" value="ARYLACETAMIDE DEACETYLASE"/>
    <property type="match status" value="1"/>
</dbReference>
<comment type="similarity">
    <text evidence="1">Belongs to the 'GDXG' lipolytic enzyme family.</text>
</comment>
<dbReference type="Proteomes" id="UP001642360">
    <property type="component" value="Unassembled WGS sequence"/>
</dbReference>
<dbReference type="Gene3D" id="3.40.50.1820">
    <property type="entry name" value="alpha/beta hydrolase"/>
    <property type="match status" value="1"/>
</dbReference>
<dbReference type="InterPro" id="IPR029058">
    <property type="entry name" value="AB_hydrolase_fold"/>
</dbReference>
<accession>A0ABC8R7H2</accession>
<evidence type="ECO:0000313" key="3">
    <source>
        <dbReference type="EMBL" id="CAK9138879.1"/>
    </source>
</evidence>
<dbReference type="PANTHER" id="PTHR23024:SF622">
    <property type="entry name" value="CARBOXYLESTERASE 120-RELATED"/>
    <property type="match status" value="1"/>
</dbReference>
<evidence type="ECO:0000313" key="4">
    <source>
        <dbReference type="Proteomes" id="UP001642360"/>
    </source>
</evidence>
<dbReference type="EMBL" id="CAUOFW020000925">
    <property type="protein sequence ID" value="CAK9138879.1"/>
    <property type="molecule type" value="Genomic_DNA"/>
</dbReference>
<dbReference type="Pfam" id="PF07859">
    <property type="entry name" value="Abhydrolase_3"/>
    <property type="match status" value="1"/>
</dbReference>
<name>A0ABC8R7H2_9AQUA</name>
<organism evidence="3 4">
    <name type="scientific">Ilex paraguariensis</name>
    <name type="common">yerba mate</name>
    <dbReference type="NCBI Taxonomy" id="185542"/>
    <lineage>
        <taxon>Eukaryota</taxon>
        <taxon>Viridiplantae</taxon>
        <taxon>Streptophyta</taxon>
        <taxon>Embryophyta</taxon>
        <taxon>Tracheophyta</taxon>
        <taxon>Spermatophyta</taxon>
        <taxon>Magnoliopsida</taxon>
        <taxon>eudicotyledons</taxon>
        <taxon>Gunneridae</taxon>
        <taxon>Pentapetalae</taxon>
        <taxon>asterids</taxon>
        <taxon>campanulids</taxon>
        <taxon>Aquifoliales</taxon>
        <taxon>Aquifoliaceae</taxon>
        <taxon>Ilex</taxon>
    </lineage>
</organism>
<proteinExistence type="inferred from homology"/>
<dbReference type="InterPro" id="IPR050466">
    <property type="entry name" value="Carboxylest/Gibb_receptor"/>
</dbReference>
<evidence type="ECO:0000256" key="1">
    <source>
        <dbReference type="ARBA" id="ARBA00010515"/>
    </source>
</evidence>
<dbReference type="InterPro" id="IPR013094">
    <property type="entry name" value="AB_hydrolase_3"/>
</dbReference>
<reference evidence="3 4" key="1">
    <citation type="submission" date="2024-02" db="EMBL/GenBank/DDBJ databases">
        <authorList>
            <person name="Vignale AGUSTIN F."/>
            <person name="Sosa J E."/>
            <person name="Modenutti C."/>
        </authorList>
    </citation>
    <scope>NUCLEOTIDE SEQUENCE [LARGE SCALE GENOMIC DNA]</scope>
</reference>
<evidence type="ECO:0000259" key="2">
    <source>
        <dbReference type="Pfam" id="PF07859"/>
    </source>
</evidence>
<protein>
    <recommendedName>
        <fullName evidence="2">Alpha/beta hydrolase fold-3 domain-containing protein</fullName>
    </recommendedName>
</protein>